<comment type="catalytic activity">
    <reaction evidence="2 8">
        <text>Release of an N-terminal amino acid, preferentially leucine, but not glutamic or aspartic acids.</text>
        <dbReference type="EC" id="3.4.11.10"/>
    </reaction>
</comment>
<dbReference type="InterPro" id="IPR043472">
    <property type="entry name" value="Macro_dom-like"/>
</dbReference>
<keyword evidence="8" id="KW-0464">Manganese</keyword>
<dbReference type="InterPro" id="IPR000819">
    <property type="entry name" value="Peptidase_M17_C"/>
</dbReference>
<dbReference type="PANTHER" id="PTHR11963:SF23">
    <property type="entry name" value="CYTOSOL AMINOPEPTIDASE"/>
    <property type="match status" value="1"/>
</dbReference>
<evidence type="ECO:0000256" key="5">
    <source>
        <dbReference type="ARBA" id="ARBA00022670"/>
    </source>
</evidence>
<dbReference type="InterPro" id="IPR008283">
    <property type="entry name" value="Peptidase_M17_N"/>
</dbReference>
<dbReference type="EMBL" id="FNJU01000013">
    <property type="protein sequence ID" value="SDP92952.1"/>
    <property type="molecule type" value="Genomic_DNA"/>
</dbReference>
<keyword evidence="4 8" id="KW-0031">Aminopeptidase</keyword>
<evidence type="ECO:0000256" key="6">
    <source>
        <dbReference type="ARBA" id="ARBA00022801"/>
    </source>
</evidence>
<evidence type="ECO:0000313" key="11">
    <source>
        <dbReference type="Proteomes" id="UP000199159"/>
    </source>
</evidence>
<dbReference type="Gene3D" id="3.40.220.10">
    <property type="entry name" value="Leucine Aminopeptidase, subunit E, domain 1"/>
    <property type="match status" value="1"/>
</dbReference>
<feature type="binding site" evidence="8">
    <location>
        <position position="270"/>
    </location>
    <ligand>
        <name>Mn(2+)</name>
        <dbReference type="ChEBI" id="CHEBI:29035"/>
        <label>1</label>
    </ligand>
</feature>
<evidence type="ECO:0000256" key="3">
    <source>
        <dbReference type="ARBA" id="ARBA00009528"/>
    </source>
</evidence>
<dbReference type="InterPro" id="IPR023042">
    <property type="entry name" value="Peptidase_M17_leu_NH2_pept"/>
</dbReference>
<keyword evidence="8" id="KW-0963">Cytoplasm</keyword>
<keyword evidence="11" id="KW-1185">Reference proteome</keyword>
<evidence type="ECO:0000256" key="2">
    <source>
        <dbReference type="ARBA" id="ARBA00000967"/>
    </source>
</evidence>
<reference evidence="11" key="1">
    <citation type="submission" date="2016-10" db="EMBL/GenBank/DDBJ databases">
        <authorList>
            <person name="Varghese N."/>
            <person name="Submissions S."/>
        </authorList>
    </citation>
    <scope>NUCLEOTIDE SEQUENCE [LARGE SCALE GENOMIC DNA]</scope>
    <source>
        <strain evidence="11">IBRC-M10078</strain>
    </source>
</reference>
<comment type="catalytic activity">
    <reaction evidence="1 8">
        <text>Release of an N-terminal amino acid, Xaa-|-Yaa-, in which Xaa is preferably Leu, but may be other amino acids including Pro although not Arg or Lys, and Yaa may be Pro. Amino acid amides and methyl esters are also readily hydrolyzed, but rates on arylamides are exceedingly low.</text>
        <dbReference type="EC" id="3.4.11.1"/>
    </reaction>
</comment>
<protein>
    <recommendedName>
        <fullName evidence="8">Probable cytosol aminopeptidase</fullName>
        <ecNumber evidence="8">3.4.11.1</ecNumber>
    </recommendedName>
    <alternativeName>
        <fullName evidence="8">Leucine aminopeptidase</fullName>
        <shortName evidence="8">LAP</shortName>
        <ecNumber evidence="8">3.4.11.10</ecNumber>
    </alternativeName>
    <alternativeName>
        <fullName evidence="8">Leucyl aminopeptidase</fullName>
    </alternativeName>
</protein>
<evidence type="ECO:0000313" key="10">
    <source>
        <dbReference type="EMBL" id="SDP92952.1"/>
    </source>
</evidence>
<dbReference type="CDD" id="cd00433">
    <property type="entry name" value="Peptidase_M17"/>
    <property type="match status" value="1"/>
</dbReference>
<dbReference type="NCBIfam" id="NF002083">
    <property type="entry name" value="PRK00913.3-5"/>
    <property type="match status" value="1"/>
</dbReference>
<keyword evidence="8" id="KW-0479">Metal-binding</keyword>
<feature type="active site" evidence="8">
    <location>
        <position position="277"/>
    </location>
</feature>
<dbReference type="EC" id="3.4.11.1" evidence="8"/>
<feature type="binding site" evidence="8">
    <location>
        <position position="349"/>
    </location>
    <ligand>
        <name>Mn(2+)</name>
        <dbReference type="ChEBI" id="CHEBI:29035"/>
        <label>1</label>
    </ligand>
</feature>
<comment type="subcellular location">
    <subcellularLocation>
        <location evidence="8">Cytoplasm</location>
    </subcellularLocation>
</comment>
<dbReference type="AlphaFoldDB" id="A0A1H0WQL0"/>
<dbReference type="GO" id="GO:0070006">
    <property type="term" value="F:metalloaminopeptidase activity"/>
    <property type="evidence" value="ECO:0007669"/>
    <property type="project" value="InterPro"/>
</dbReference>
<dbReference type="EC" id="3.4.11.10" evidence="8"/>
<dbReference type="Gene3D" id="3.40.630.10">
    <property type="entry name" value="Zn peptidases"/>
    <property type="match status" value="1"/>
</dbReference>
<evidence type="ECO:0000259" key="9">
    <source>
        <dbReference type="PROSITE" id="PS00631"/>
    </source>
</evidence>
<dbReference type="GO" id="GO:0030145">
    <property type="term" value="F:manganese ion binding"/>
    <property type="evidence" value="ECO:0007669"/>
    <property type="project" value="UniProtKB-UniRule"/>
</dbReference>
<dbReference type="SUPFAM" id="SSF52949">
    <property type="entry name" value="Macro domain-like"/>
    <property type="match status" value="1"/>
</dbReference>
<feature type="binding site" evidence="8">
    <location>
        <position position="270"/>
    </location>
    <ligand>
        <name>Mn(2+)</name>
        <dbReference type="ChEBI" id="CHEBI:29035"/>
        <label>2</label>
    </ligand>
</feature>
<feature type="binding site" evidence="8">
    <location>
        <position position="288"/>
    </location>
    <ligand>
        <name>Mn(2+)</name>
        <dbReference type="ChEBI" id="CHEBI:29035"/>
        <label>2</label>
    </ligand>
</feature>
<feature type="binding site" evidence="8">
    <location>
        <position position="265"/>
    </location>
    <ligand>
        <name>Mn(2+)</name>
        <dbReference type="ChEBI" id="CHEBI:29035"/>
        <label>2</label>
    </ligand>
</feature>
<feature type="domain" description="Cytosol aminopeptidase" evidence="9">
    <location>
        <begin position="345"/>
        <end position="352"/>
    </location>
</feature>
<feature type="binding site" evidence="8">
    <location>
        <position position="349"/>
    </location>
    <ligand>
        <name>Mn(2+)</name>
        <dbReference type="ChEBI" id="CHEBI:29035"/>
        <label>2</label>
    </ligand>
</feature>
<dbReference type="SUPFAM" id="SSF53187">
    <property type="entry name" value="Zn-dependent exopeptidases"/>
    <property type="match status" value="1"/>
</dbReference>
<comment type="cofactor">
    <cofactor evidence="8">
        <name>Mn(2+)</name>
        <dbReference type="ChEBI" id="CHEBI:29035"/>
    </cofactor>
    <text evidence="8">Binds 2 manganese ions per subunit.</text>
</comment>
<comment type="function">
    <text evidence="7 8">Presumably involved in the processing and regular turnover of intracellular proteins. Catalyzes the removal of unsubstituted N-terminal amino acids from various peptides.</text>
</comment>
<dbReference type="PANTHER" id="PTHR11963">
    <property type="entry name" value="LEUCINE AMINOPEPTIDASE-RELATED"/>
    <property type="match status" value="1"/>
</dbReference>
<dbReference type="InterPro" id="IPR011356">
    <property type="entry name" value="Leucine_aapep/pepB"/>
</dbReference>
<proteinExistence type="inferred from homology"/>
<feature type="binding site" evidence="8">
    <location>
        <position position="347"/>
    </location>
    <ligand>
        <name>Mn(2+)</name>
        <dbReference type="ChEBI" id="CHEBI:29035"/>
        <label>1</label>
    </ligand>
</feature>
<dbReference type="RefSeq" id="WP_090858408.1">
    <property type="nucleotide sequence ID" value="NZ_FNJU01000013.1"/>
</dbReference>
<dbReference type="NCBIfam" id="NF002073">
    <property type="entry name" value="PRK00913.1-2"/>
    <property type="match status" value="1"/>
</dbReference>
<dbReference type="GO" id="GO:0005737">
    <property type="term" value="C:cytoplasm"/>
    <property type="evidence" value="ECO:0007669"/>
    <property type="project" value="UniProtKB-SubCell"/>
</dbReference>
<dbReference type="HAMAP" id="MF_00181">
    <property type="entry name" value="Cytosol_peptidase_M17"/>
    <property type="match status" value="1"/>
</dbReference>
<dbReference type="Pfam" id="PF02789">
    <property type="entry name" value="Peptidase_M17_N"/>
    <property type="match status" value="1"/>
</dbReference>
<sequence length="500" mass="53749">MFIVENGFDFSRNDEALIIGLFEKSKKLEGIIGELDSQLNGQISKLLEAGDLSARKKTITKIHTLGNLNIKRLIFIGLGKETELTFEGLCESLGKATKLIHSSKIEQFSVLLDTLVTENLDSLDCAHALGEAVTLSTYCFADYKQKSNIPEHRINKIAVLTNEVIKEVEASIEVGVAFGKGTNTARTLVNLPGNMLTATDLANHALELAKKYDFEAEILDKEEMEKLGMGALLAVNKGSAEPPKMIVLKYQGKDSWEDVIGLVGKGITFDTGGYSIKPKDGIVGMKADMGGAASVLGAMEVIGELKPEQNVVAVIPSTDNMISGDAFKPDDVITSLNGKTIEILNTDAEGRLALADGVTYAKHHGAKVLVDVATLTGGVIVALGNDITGAMTNNEELFEQILEASNEAGEMIWRLPITEKHKERVRKSRVADLNNSPGRDGHAIFAGTFIGEFAEDTPWVHLDIAGTATTTSDYDLGTPGGTGVMVRTLATFVECYTSTK</sequence>
<evidence type="ECO:0000256" key="1">
    <source>
        <dbReference type="ARBA" id="ARBA00000135"/>
    </source>
</evidence>
<evidence type="ECO:0000256" key="4">
    <source>
        <dbReference type="ARBA" id="ARBA00022438"/>
    </source>
</evidence>
<dbReference type="OrthoDB" id="9809354at2"/>
<evidence type="ECO:0000256" key="8">
    <source>
        <dbReference type="HAMAP-Rule" id="MF_00181"/>
    </source>
</evidence>
<name>A0A1H0WQL0_9BACI</name>
<dbReference type="NCBIfam" id="NF002074">
    <property type="entry name" value="PRK00913.1-4"/>
    <property type="match status" value="1"/>
</dbReference>
<feature type="active site" evidence="8">
    <location>
        <position position="351"/>
    </location>
</feature>
<comment type="similarity">
    <text evidence="3 8">Belongs to the peptidase M17 family.</text>
</comment>
<dbReference type="PRINTS" id="PR00481">
    <property type="entry name" value="LAMNOPPTDASE"/>
</dbReference>
<keyword evidence="6 8" id="KW-0378">Hydrolase</keyword>
<dbReference type="GO" id="GO:0006508">
    <property type="term" value="P:proteolysis"/>
    <property type="evidence" value="ECO:0007669"/>
    <property type="project" value="UniProtKB-KW"/>
</dbReference>
<dbReference type="Pfam" id="PF00883">
    <property type="entry name" value="Peptidase_M17"/>
    <property type="match status" value="1"/>
</dbReference>
<dbReference type="Proteomes" id="UP000199159">
    <property type="component" value="Unassembled WGS sequence"/>
</dbReference>
<gene>
    <name evidence="8" type="primary">pepA</name>
    <name evidence="10" type="ORF">SAMN05216565_11397</name>
</gene>
<dbReference type="STRING" id="930152.SAMN05216565_11397"/>
<evidence type="ECO:0000256" key="7">
    <source>
        <dbReference type="ARBA" id="ARBA00049972"/>
    </source>
</evidence>
<keyword evidence="5 8" id="KW-0645">Protease</keyword>
<accession>A0A1H0WQL0</accession>
<dbReference type="PROSITE" id="PS00631">
    <property type="entry name" value="CYTOSOL_AP"/>
    <property type="match status" value="1"/>
</dbReference>
<organism evidence="10 11">
    <name type="scientific">Litchfieldia salsa</name>
    <dbReference type="NCBI Taxonomy" id="930152"/>
    <lineage>
        <taxon>Bacteria</taxon>
        <taxon>Bacillati</taxon>
        <taxon>Bacillota</taxon>
        <taxon>Bacilli</taxon>
        <taxon>Bacillales</taxon>
        <taxon>Bacillaceae</taxon>
        <taxon>Litchfieldia</taxon>
    </lineage>
</organism>